<comment type="caution">
    <text evidence="2">The sequence shown here is derived from an EMBL/GenBank/DDBJ whole genome shotgun (WGS) entry which is preliminary data.</text>
</comment>
<dbReference type="EMBL" id="JABZRE010000001">
    <property type="protein sequence ID" value="MBF1306217.1"/>
    <property type="molecule type" value="Genomic_DNA"/>
</dbReference>
<evidence type="ECO:0000256" key="1">
    <source>
        <dbReference type="SAM" id="MobiDB-lite"/>
    </source>
</evidence>
<name>A0A930H2Z5_9FIRM</name>
<proteinExistence type="predicted"/>
<dbReference type="AlphaFoldDB" id="A0A930H2Z5"/>
<dbReference type="RefSeq" id="WP_278476632.1">
    <property type="nucleotide sequence ID" value="NZ_JABZRE010000001.1"/>
</dbReference>
<evidence type="ECO:0008006" key="4">
    <source>
        <dbReference type="Google" id="ProtNLM"/>
    </source>
</evidence>
<protein>
    <recommendedName>
        <fullName evidence="4">YokE-like PH domain-containing protein</fullName>
    </recommendedName>
</protein>
<gene>
    <name evidence="2" type="ORF">HXM94_00245</name>
</gene>
<evidence type="ECO:0000313" key="2">
    <source>
        <dbReference type="EMBL" id="MBF1306217.1"/>
    </source>
</evidence>
<feature type="region of interest" description="Disordered" evidence="1">
    <location>
        <begin position="145"/>
        <end position="174"/>
    </location>
</feature>
<dbReference type="Proteomes" id="UP000758611">
    <property type="component" value="Unassembled WGS sequence"/>
</dbReference>
<organism evidence="2 3">
    <name type="scientific">Parvimonas micra</name>
    <dbReference type="NCBI Taxonomy" id="33033"/>
    <lineage>
        <taxon>Bacteria</taxon>
        <taxon>Bacillati</taxon>
        <taxon>Bacillota</taxon>
        <taxon>Tissierellia</taxon>
        <taxon>Tissierellales</taxon>
        <taxon>Peptoniphilaceae</taxon>
        <taxon>Parvimonas</taxon>
    </lineage>
</organism>
<reference evidence="2" key="1">
    <citation type="submission" date="2020-04" db="EMBL/GenBank/DDBJ databases">
        <title>Deep metagenomics examines the oral microbiome during advanced dental caries in children, revealing novel taxa and co-occurrences with host molecules.</title>
        <authorList>
            <person name="Baker J.L."/>
            <person name="Morton J.T."/>
            <person name="Dinis M."/>
            <person name="Alvarez R."/>
            <person name="Tran N.C."/>
            <person name="Knight R."/>
            <person name="Edlund A."/>
        </authorList>
    </citation>
    <scope>NUCLEOTIDE SEQUENCE</scope>
    <source>
        <strain evidence="2">JCVI_23_bin.11</strain>
    </source>
</reference>
<sequence length="206" mass="23899">MQKEKELAYYKVLLKLGEKQRIQKPFWRTTLFGVKLELRALPKYLTQGEKVYCITPCRYRGRKALAVVTDIRVLVLNRGLLGDFGLTQREEVYFHQIAGGNPEGGIFSSYTLSIPGSGNDFKIDDLWMRDARTFDKAFNKARRDYETKKSTPETKKETHKTDKIKEVEQSNNESELKKKIIALTELLKNDSINKDEYIELVEDVIN</sequence>
<accession>A0A930H2Z5</accession>
<evidence type="ECO:0000313" key="3">
    <source>
        <dbReference type="Proteomes" id="UP000758611"/>
    </source>
</evidence>